<proteinExistence type="predicted"/>
<comment type="caution">
    <text evidence="1">The sequence shown here is derived from an EMBL/GenBank/DDBJ whole genome shotgun (WGS) entry which is preliminary data.</text>
</comment>
<accession>A0ACC3MX72</accession>
<evidence type="ECO:0000313" key="2">
    <source>
        <dbReference type="Proteomes" id="UP001281147"/>
    </source>
</evidence>
<evidence type="ECO:0000313" key="1">
    <source>
        <dbReference type="EMBL" id="KAK3704860.1"/>
    </source>
</evidence>
<organism evidence="1 2">
    <name type="scientific">Vermiconidia calcicola</name>
    <dbReference type="NCBI Taxonomy" id="1690605"/>
    <lineage>
        <taxon>Eukaryota</taxon>
        <taxon>Fungi</taxon>
        <taxon>Dikarya</taxon>
        <taxon>Ascomycota</taxon>
        <taxon>Pezizomycotina</taxon>
        <taxon>Dothideomycetes</taxon>
        <taxon>Dothideomycetidae</taxon>
        <taxon>Mycosphaerellales</taxon>
        <taxon>Extremaceae</taxon>
        <taxon>Vermiconidia</taxon>
    </lineage>
</organism>
<sequence>MDDHKGRLVIGQVSISRPMTSFPLPRELKDVIYGYLLDGDHVREPPYRRENKQTPRTKSVAHECRFHTNSLLANKEICSEASEQLFRSNRFVLVSYQWPGLSDIIHLYDVSIVTEDQKVVATFQHHSLRLHLRHRDVPPKSTSCKAQNFLMLLRDLPEFCRAIRWVSLGAPAKGTIILKQPDTPSDQFQRFSNATAKKTYYTMVKLRSTLYVPLSQEVEASLLKVVQDLRIPGQKVVFDGLLISEASPAFLRSTAGAPIIFITAMAWDMIDMALELMASAKTPTLAGRYKRAAQRYRTIFEPCGESLVFSTPETVYSSDAEAPIVLLGRILMDAAAAYGFLNLRALDVAQAIVASSIAHDLITFMGHFNNRDSVLGYISQPQVEWYMACPAWWVFASSLSTFGCITC</sequence>
<gene>
    <name evidence="1" type="ORF">LTR37_013551</name>
</gene>
<protein>
    <submittedName>
        <fullName evidence="1">Uncharacterized protein</fullName>
    </submittedName>
</protein>
<name>A0ACC3MX72_9PEZI</name>
<reference evidence="1" key="1">
    <citation type="submission" date="2023-07" db="EMBL/GenBank/DDBJ databases">
        <title>Black Yeasts Isolated from many extreme environments.</title>
        <authorList>
            <person name="Coleine C."/>
            <person name="Stajich J.E."/>
            <person name="Selbmann L."/>
        </authorList>
    </citation>
    <scope>NUCLEOTIDE SEQUENCE</scope>
    <source>
        <strain evidence="1">CCFEE 5714</strain>
    </source>
</reference>
<keyword evidence="2" id="KW-1185">Reference proteome</keyword>
<dbReference type="Proteomes" id="UP001281147">
    <property type="component" value="Unassembled WGS sequence"/>
</dbReference>
<dbReference type="EMBL" id="JAUTXU010000134">
    <property type="protein sequence ID" value="KAK3704860.1"/>
    <property type="molecule type" value="Genomic_DNA"/>
</dbReference>